<feature type="transmembrane region" description="Helical" evidence="1">
    <location>
        <begin position="12"/>
        <end position="37"/>
    </location>
</feature>
<gene>
    <name evidence="2" type="ORF">ABS642_09685</name>
</gene>
<accession>A0AAU7W1Y2</accession>
<dbReference type="AlphaFoldDB" id="A0AAU7W1Y2"/>
<keyword evidence="1" id="KW-0812">Transmembrane</keyword>
<organism evidence="2">
    <name type="scientific">Microbacterium sp. A8/3-1</name>
    <dbReference type="NCBI Taxonomy" id="3160749"/>
    <lineage>
        <taxon>Bacteria</taxon>
        <taxon>Bacillati</taxon>
        <taxon>Actinomycetota</taxon>
        <taxon>Actinomycetes</taxon>
        <taxon>Micrococcales</taxon>
        <taxon>Microbacteriaceae</taxon>
        <taxon>Microbacterium</taxon>
    </lineage>
</organism>
<keyword evidence="1" id="KW-1133">Transmembrane helix</keyword>
<sequence>MSRPEPRPLLGLVGALLFWGGLCFSILFGAVGVWLLATGSQPSWILLAVTAGVCLVGLGIVKWSGVPLSEAMLL</sequence>
<keyword evidence="1" id="KW-0472">Membrane</keyword>
<feature type="transmembrane region" description="Helical" evidence="1">
    <location>
        <begin position="43"/>
        <end position="63"/>
    </location>
</feature>
<name>A0AAU7W1Y2_9MICO</name>
<dbReference type="EMBL" id="CP158357">
    <property type="protein sequence ID" value="XBX80341.1"/>
    <property type="molecule type" value="Genomic_DNA"/>
</dbReference>
<protein>
    <submittedName>
        <fullName evidence="2">Uncharacterized protein</fullName>
    </submittedName>
</protein>
<dbReference type="RefSeq" id="WP_350353160.1">
    <property type="nucleotide sequence ID" value="NZ_CP158357.1"/>
</dbReference>
<evidence type="ECO:0000256" key="1">
    <source>
        <dbReference type="SAM" id="Phobius"/>
    </source>
</evidence>
<evidence type="ECO:0000313" key="2">
    <source>
        <dbReference type="EMBL" id="XBX80341.1"/>
    </source>
</evidence>
<proteinExistence type="predicted"/>
<reference evidence="2" key="1">
    <citation type="submission" date="2024-06" db="EMBL/GenBank/DDBJ databases">
        <title>Draft genome sequence of Microbacterium sp. strain A8/3-1, isolated from Oxytropis tragacanthoides Fisch. ex DC. Root nodules in the Altai region of Russia.</title>
        <authorList>
            <person name="Sazanova A."/>
            <person name="Guro P."/>
            <person name="Kuznetsova I."/>
            <person name="Belimov A."/>
            <person name="Safronova V."/>
        </authorList>
    </citation>
    <scope>NUCLEOTIDE SEQUENCE</scope>
    <source>
        <strain evidence="2">A8/3-1</strain>
    </source>
</reference>